<protein>
    <recommendedName>
        <fullName evidence="2">Acetolactate synthase</fullName>
    </recommendedName>
</protein>
<dbReference type="AlphaFoldDB" id="A0A645CXG7"/>
<comment type="caution">
    <text evidence="1">The sequence shown here is derived from an EMBL/GenBank/DDBJ whole genome shotgun (WGS) entry which is preliminary data.</text>
</comment>
<dbReference type="EMBL" id="VSSQ01030888">
    <property type="protein sequence ID" value="MPM81573.1"/>
    <property type="molecule type" value="Genomic_DNA"/>
</dbReference>
<reference evidence="1" key="1">
    <citation type="submission" date="2019-08" db="EMBL/GenBank/DDBJ databases">
        <authorList>
            <person name="Kucharzyk K."/>
            <person name="Murdoch R.W."/>
            <person name="Higgins S."/>
            <person name="Loffler F."/>
        </authorList>
    </citation>
    <scope>NUCLEOTIDE SEQUENCE</scope>
</reference>
<proteinExistence type="predicted"/>
<organism evidence="1">
    <name type="scientific">bioreactor metagenome</name>
    <dbReference type="NCBI Taxonomy" id="1076179"/>
    <lineage>
        <taxon>unclassified sequences</taxon>
        <taxon>metagenomes</taxon>
        <taxon>ecological metagenomes</taxon>
    </lineage>
</organism>
<sequence>MKNLNGSYLVTMLTDDAALTLARFTGVLGRWGCALETLVISEDCTPGFNRLTCVFSSDPYQATRITSQTARLEQVTKLQLVSQSPLCDLSPLKVRISCNNLSHAEACRLCDRHNALISGRSDREMTIETESSPKGLAMFLNDVAPYGLLFAEVPNVSYFPLETEALVSGAC</sequence>
<evidence type="ECO:0000313" key="1">
    <source>
        <dbReference type="EMBL" id="MPM81573.1"/>
    </source>
</evidence>
<accession>A0A645CXG7</accession>
<evidence type="ECO:0008006" key="2">
    <source>
        <dbReference type="Google" id="ProtNLM"/>
    </source>
</evidence>
<dbReference type="Gene3D" id="3.30.70.260">
    <property type="match status" value="1"/>
</dbReference>
<gene>
    <name evidence="1" type="ORF">SDC9_128627</name>
</gene>
<name>A0A645CXG7_9ZZZZ</name>